<comment type="caution">
    <text evidence="2">The sequence shown here is derived from an EMBL/GenBank/DDBJ whole genome shotgun (WGS) entry which is preliminary data.</text>
</comment>
<accession>A0A8J6KDH7</accession>
<dbReference type="EMBL" id="WNTK01000002">
    <property type="protein sequence ID" value="KAG9488932.1"/>
    <property type="molecule type" value="Genomic_DNA"/>
</dbReference>
<keyword evidence="3" id="KW-1185">Reference proteome</keyword>
<gene>
    <name evidence="2" type="ORF">GDO78_005114</name>
</gene>
<evidence type="ECO:0000313" key="3">
    <source>
        <dbReference type="Proteomes" id="UP000770717"/>
    </source>
</evidence>
<evidence type="ECO:0000313" key="2">
    <source>
        <dbReference type="EMBL" id="KAG9488932.1"/>
    </source>
</evidence>
<dbReference type="Proteomes" id="UP000770717">
    <property type="component" value="Unassembled WGS sequence"/>
</dbReference>
<protein>
    <submittedName>
        <fullName evidence="2">Uncharacterized protein</fullName>
    </submittedName>
</protein>
<sequence length="68" mass="7701">MEPSEAIEKFNSSRGHNIERRNYLDDLLHGKSRSNAGLDKPQDVQHFSGMNVNSLLAPYPEEQPQSYG</sequence>
<dbReference type="AlphaFoldDB" id="A0A8J6KDH7"/>
<proteinExistence type="predicted"/>
<evidence type="ECO:0000256" key="1">
    <source>
        <dbReference type="SAM" id="MobiDB-lite"/>
    </source>
</evidence>
<name>A0A8J6KDH7_ELECQ</name>
<feature type="region of interest" description="Disordered" evidence="1">
    <location>
        <begin position="30"/>
        <end position="68"/>
    </location>
</feature>
<reference evidence="2" key="1">
    <citation type="thesis" date="2020" institute="ProQuest LLC" country="789 East Eisenhower Parkway, Ann Arbor, MI, USA">
        <title>Comparative Genomics and Chromosome Evolution.</title>
        <authorList>
            <person name="Mudd A.B."/>
        </authorList>
    </citation>
    <scope>NUCLEOTIDE SEQUENCE</scope>
    <source>
        <strain evidence="2">HN-11 Male</strain>
        <tissue evidence="2">Kidney and liver</tissue>
    </source>
</reference>
<organism evidence="2 3">
    <name type="scientific">Eleutherodactylus coqui</name>
    <name type="common">Puerto Rican coqui</name>
    <dbReference type="NCBI Taxonomy" id="57060"/>
    <lineage>
        <taxon>Eukaryota</taxon>
        <taxon>Metazoa</taxon>
        <taxon>Chordata</taxon>
        <taxon>Craniata</taxon>
        <taxon>Vertebrata</taxon>
        <taxon>Euteleostomi</taxon>
        <taxon>Amphibia</taxon>
        <taxon>Batrachia</taxon>
        <taxon>Anura</taxon>
        <taxon>Neobatrachia</taxon>
        <taxon>Hyloidea</taxon>
        <taxon>Eleutherodactylidae</taxon>
        <taxon>Eleutherodactylinae</taxon>
        <taxon>Eleutherodactylus</taxon>
        <taxon>Eleutherodactylus</taxon>
    </lineage>
</organism>
<dbReference type="OrthoDB" id="428974at2759"/>